<protein>
    <submittedName>
        <fullName evidence="1">Cytotoxic translational repressor of toxin-antitoxin stability system</fullName>
    </submittedName>
</protein>
<dbReference type="EMBL" id="CP003642">
    <property type="protein sequence ID" value="AFZ26247.1"/>
    <property type="molecule type" value="Genomic_DNA"/>
</dbReference>
<evidence type="ECO:0000313" key="1">
    <source>
        <dbReference type="EMBL" id="AFZ26247.1"/>
    </source>
</evidence>
<dbReference type="Gene3D" id="3.30.2310.20">
    <property type="entry name" value="RelE-like"/>
    <property type="match status" value="1"/>
</dbReference>
<keyword evidence="2" id="KW-1185">Reference proteome</keyword>
<dbReference type="Proteomes" id="UP000010475">
    <property type="component" value="Chromosome"/>
</dbReference>
<reference evidence="1 2" key="1">
    <citation type="submission" date="2012-06" db="EMBL/GenBank/DDBJ databases">
        <title>Finished chromosome of genome of Cylindrospermum stagnale PCC 7417.</title>
        <authorList>
            <consortium name="US DOE Joint Genome Institute"/>
            <person name="Gugger M."/>
            <person name="Coursin T."/>
            <person name="Rippka R."/>
            <person name="Tandeau De Marsac N."/>
            <person name="Huntemann M."/>
            <person name="Wei C.-L."/>
            <person name="Han J."/>
            <person name="Detter J.C."/>
            <person name="Han C."/>
            <person name="Tapia R."/>
            <person name="Chen A."/>
            <person name="Kyrpides N."/>
            <person name="Mavromatis K."/>
            <person name="Markowitz V."/>
            <person name="Szeto E."/>
            <person name="Ivanova N."/>
            <person name="Pagani I."/>
            <person name="Pati A."/>
            <person name="Goodwin L."/>
            <person name="Nordberg H.P."/>
            <person name="Cantor M.N."/>
            <person name="Hua S.X."/>
            <person name="Woyke T."/>
            <person name="Kerfeld C.A."/>
        </authorList>
    </citation>
    <scope>NUCLEOTIDE SEQUENCE [LARGE SCALE GENOMIC DNA]</scope>
    <source>
        <strain evidence="1 2">PCC 7417</strain>
    </source>
</reference>
<dbReference type="STRING" id="56107.Cylst_4143"/>
<dbReference type="eggNOG" id="ENOG5030NAK">
    <property type="taxonomic scope" value="Bacteria"/>
</dbReference>
<sequence>MEKAKKDYQMFLEIVASELDSTEEKDKILAAIKQHLEQQEQEGLKNSFNELQHLVDESYDFSIESNNQQLKTNQIVLLDKAQIALDALPTKYQKKVTHAISCLEKFPDCSPLQFANLSSNPNYFIAPIGIYRVIFEFQPGEVTIVDIVNHDRLEMFYGSLEKAKT</sequence>
<accession>K9X3G5</accession>
<proteinExistence type="predicted"/>
<dbReference type="SUPFAM" id="SSF143011">
    <property type="entry name" value="RelE-like"/>
    <property type="match status" value="1"/>
</dbReference>
<dbReference type="AlphaFoldDB" id="K9X3G5"/>
<dbReference type="HOGENOM" id="CLU_1608138_0_0_3"/>
<evidence type="ECO:0000313" key="2">
    <source>
        <dbReference type="Proteomes" id="UP000010475"/>
    </source>
</evidence>
<organism evidence="1 2">
    <name type="scientific">Cylindrospermum stagnale PCC 7417</name>
    <dbReference type="NCBI Taxonomy" id="56107"/>
    <lineage>
        <taxon>Bacteria</taxon>
        <taxon>Bacillati</taxon>
        <taxon>Cyanobacteriota</taxon>
        <taxon>Cyanophyceae</taxon>
        <taxon>Nostocales</taxon>
        <taxon>Nostocaceae</taxon>
        <taxon>Cylindrospermum</taxon>
    </lineage>
</organism>
<dbReference type="KEGG" id="csg:Cylst_4143"/>
<dbReference type="RefSeq" id="WP_015209489.1">
    <property type="nucleotide sequence ID" value="NC_019757.1"/>
</dbReference>
<dbReference type="InterPro" id="IPR035093">
    <property type="entry name" value="RelE/ParE_toxin_dom_sf"/>
</dbReference>
<name>K9X3G5_9NOST</name>
<gene>
    <name evidence="1" type="ORF">Cylst_4143</name>
</gene>